<organism evidence="1">
    <name type="scientific">Anguilla anguilla</name>
    <name type="common">European freshwater eel</name>
    <name type="synonym">Muraena anguilla</name>
    <dbReference type="NCBI Taxonomy" id="7936"/>
    <lineage>
        <taxon>Eukaryota</taxon>
        <taxon>Metazoa</taxon>
        <taxon>Chordata</taxon>
        <taxon>Craniata</taxon>
        <taxon>Vertebrata</taxon>
        <taxon>Euteleostomi</taxon>
        <taxon>Actinopterygii</taxon>
        <taxon>Neopterygii</taxon>
        <taxon>Teleostei</taxon>
        <taxon>Anguilliformes</taxon>
        <taxon>Anguillidae</taxon>
        <taxon>Anguilla</taxon>
    </lineage>
</organism>
<dbReference type="EMBL" id="GBXM01088527">
    <property type="protein sequence ID" value="JAH20050.1"/>
    <property type="molecule type" value="Transcribed_RNA"/>
</dbReference>
<name>A0A0E9QUV6_ANGAN</name>
<sequence>MVNLTVSSLCEATMTLAFLLCSISSNT</sequence>
<accession>A0A0E9QUV6</accession>
<reference evidence="1" key="2">
    <citation type="journal article" date="2015" name="Fish Shellfish Immunol.">
        <title>Early steps in the European eel (Anguilla anguilla)-Vibrio vulnificus interaction in the gills: Role of the RtxA13 toxin.</title>
        <authorList>
            <person name="Callol A."/>
            <person name="Pajuelo D."/>
            <person name="Ebbesson L."/>
            <person name="Teles M."/>
            <person name="MacKenzie S."/>
            <person name="Amaro C."/>
        </authorList>
    </citation>
    <scope>NUCLEOTIDE SEQUENCE</scope>
</reference>
<reference evidence="1" key="1">
    <citation type="submission" date="2014-11" db="EMBL/GenBank/DDBJ databases">
        <authorList>
            <person name="Amaro Gonzalez C."/>
        </authorList>
    </citation>
    <scope>NUCLEOTIDE SEQUENCE</scope>
</reference>
<dbReference type="AlphaFoldDB" id="A0A0E9QUV6"/>
<proteinExistence type="predicted"/>
<protein>
    <submittedName>
        <fullName evidence="1">Uncharacterized protein</fullName>
    </submittedName>
</protein>
<evidence type="ECO:0000313" key="1">
    <source>
        <dbReference type="EMBL" id="JAH20050.1"/>
    </source>
</evidence>